<comment type="caution">
    <text evidence="4">The sequence shown here is derived from an EMBL/GenBank/DDBJ whole genome shotgun (WGS) entry which is preliminary data.</text>
</comment>
<dbReference type="GO" id="GO:0034553">
    <property type="term" value="P:mitochondrial respiratory chain complex II assembly"/>
    <property type="evidence" value="ECO:0007669"/>
    <property type="project" value="TreeGrafter"/>
</dbReference>
<reference evidence="4 5" key="1">
    <citation type="submission" date="2015-12" db="EMBL/GenBank/DDBJ databases">
        <title>Draft genome sequence of Moniliophthora roreri, the causal agent of frosty pod rot of cacao.</title>
        <authorList>
            <person name="Aime M.C."/>
            <person name="Diaz-Valderrama J.R."/>
            <person name="Kijpornyongpan T."/>
            <person name="Phillips-Mora W."/>
        </authorList>
    </citation>
    <scope>NUCLEOTIDE SEQUENCE [LARGE SCALE GENOMIC DNA]</scope>
    <source>
        <strain evidence="4 5">MCA 2952</strain>
    </source>
</reference>
<sequence length="120" mass="13454">MLSRLSLQPRRFLNPLRISYSSYPAGWNRPSPPPLPREQQLEFEELQRAVQTPLAKSPLGTAQAYEADLSIHPDARKPLKPAFEGDINPITGEQGGPKQEPVGKWGEEGDWSFKGRVSDF</sequence>
<dbReference type="InterPro" id="IPR012875">
    <property type="entry name" value="SDHF4"/>
</dbReference>
<accession>A0A0W0FGW7</accession>
<gene>
    <name evidence="4" type="ORF">WG66_11764</name>
</gene>
<dbReference type="AlphaFoldDB" id="A0A0W0FGW7"/>
<evidence type="ECO:0000313" key="4">
    <source>
        <dbReference type="EMBL" id="KTB35599.1"/>
    </source>
</evidence>
<dbReference type="Proteomes" id="UP000054988">
    <property type="component" value="Unassembled WGS sequence"/>
</dbReference>
<dbReference type="PANTHER" id="PTHR28524">
    <property type="entry name" value="SUCCINATE DEHYDROGENASE ASSEMBLY FACTOR 4, MITOCHONDRIAL"/>
    <property type="match status" value="1"/>
</dbReference>
<dbReference type="PANTHER" id="PTHR28524:SF3">
    <property type="entry name" value="SUCCINATE DEHYDROGENASE ASSEMBLY FACTOR 4, MITOCHONDRIAL"/>
    <property type="match status" value="1"/>
</dbReference>
<feature type="region of interest" description="Disordered" evidence="3">
    <location>
        <begin position="75"/>
        <end position="110"/>
    </location>
</feature>
<dbReference type="eggNOG" id="ENOG502S6UN">
    <property type="taxonomic scope" value="Eukaryota"/>
</dbReference>
<evidence type="ECO:0000256" key="3">
    <source>
        <dbReference type="SAM" id="MobiDB-lite"/>
    </source>
</evidence>
<organism evidence="4 5">
    <name type="scientific">Moniliophthora roreri</name>
    <name type="common">Frosty pod rot fungus</name>
    <name type="synonym">Monilia roreri</name>
    <dbReference type="NCBI Taxonomy" id="221103"/>
    <lineage>
        <taxon>Eukaryota</taxon>
        <taxon>Fungi</taxon>
        <taxon>Dikarya</taxon>
        <taxon>Basidiomycota</taxon>
        <taxon>Agaricomycotina</taxon>
        <taxon>Agaricomycetes</taxon>
        <taxon>Agaricomycetidae</taxon>
        <taxon>Agaricales</taxon>
        <taxon>Marasmiineae</taxon>
        <taxon>Marasmiaceae</taxon>
        <taxon>Moniliophthora</taxon>
    </lineage>
</organism>
<evidence type="ECO:0000256" key="1">
    <source>
        <dbReference type="ARBA" id="ARBA00005701"/>
    </source>
</evidence>
<dbReference type="GO" id="GO:0005739">
    <property type="term" value="C:mitochondrion"/>
    <property type="evidence" value="ECO:0007669"/>
    <property type="project" value="TreeGrafter"/>
</dbReference>
<evidence type="ECO:0000256" key="2">
    <source>
        <dbReference type="ARBA" id="ARBA00022170"/>
    </source>
</evidence>
<dbReference type="EMBL" id="LATX01001986">
    <property type="protein sequence ID" value="KTB35599.1"/>
    <property type="molecule type" value="Genomic_DNA"/>
</dbReference>
<dbReference type="Pfam" id="PF07896">
    <property type="entry name" value="DUF1674"/>
    <property type="match status" value="1"/>
</dbReference>
<evidence type="ECO:0000313" key="5">
    <source>
        <dbReference type="Proteomes" id="UP000054988"/>
    </source>
</evidence>
<comment type="similarity">
    <text evidence="1">Belongs to the SDHAF4 family.</text>
</comment>
<protein>
    <recommendedName>
        <fullName evidence="2">Succinate dehydrogenase assembly factor 4, mitochondrial</fullName>
    </recommendedName>
</protein>
<name>A0A0W0FGW7_MONRR</name>
<proteinExistence type="inferred from homology"/>